<dbReference type="PANTHER" id="PTHR34699">
    <property type="match status" value="1"/>
</dbReference>
<keyword evidence="4 10" id="KW-0378">Hydrolase</keyword>
<feature type="domain" description="Non-canonical purine NTP phosphatase/PRRC1" evidence="11">
    <location>
        <begin position="51"/>
        <end position="210"/>
    </location>
</feature>
<evidence type="ECO:0000313" key="13">
    <source>
        <dbReference type="Proteomes" id="UP000001107"/>
    </source>
</evidence>
<comment type="subunit">
    <text evidence="10">Homodimer.</text>
</comment>
<dbReference type="NCBIfam" id="TIGR00258">
    <property type="entry name" value="inosine/xanthosine triphosphatase"/>
    <property type="match status" value="1"/>
</dbReference>
<dbReference type="RefSeq" id="WP_012066188.1">
    <property type="nucleotide sequence ID" value="NC_009634.1"/>
</dbReference>
<dbReference type="OrthoDB" id="52857at2157"/>
<accession>A6US02</accession>
<keyword evidence="5 10" id="KW-0460">Magnesium</keyword>
<organism evidence="12 13">
    <name type="scientific">Methanococcus vannielii (strain ATCC 35089 / DSM 1224 / JCM 13029 / OCM 148 / SB)</name>
    <dbReference type="NCBI Taxonomy" id="406327"/>
    <lineage>
        <taxon>Archaea</taxon>
        <taxon>Methanobacteriati</taxon>
        <taxon>Methanobacteriota</taxon>
        <taxon>Methanomada group</taxon>
        <taxon>Methanococci</taxon>
        <taxon>Methanococcales</taxon>
        <taxon>Methanococcaceae</taxon>
        <taxon>Methanococcus</taxon>
    </lineage>
</organism>
<evidence type="ECO:0000256" key="2">
    <source>
        <dbReference type="ARBA" id="ARBA00022723"/>
    </source>
</evidence>
<dbReference type="Proteomes" id="UP000001107">
    <property type="component" value="Chromosome"/>
</dbReference>
<dbReference type="GO" id="GO:0000166">
    <property type="term" value="F:nucleotide binding"/>
    <property type="evidence" value="ECO:0007669"/>
    <property type="project" value="UniProtKB-KW"/>
</dbReference>
<dbReference type="KEGG" id="mvn:Mevan_1377"/>
<proteinExistence type="inferred from homology"/>
<dbReference type="GeneID" id="5324739"/>
<dbReference type="STRING" id="406327.Mevan_1377"/>
<dbReference type="InterPro" id="IPR026533">
    <property type="entry name" value="NTPase/PRRC1"/>
</dbReference>
<comment type="cofactor">
    <cofactor evidence="10">
        <name>Mg(2+)</name>
        <dbReference type="ChEBI" id="CHEBI:18420"/>
    </cofactor>
    <cofactor evidence="10">
        <name>Mn(2+)</name>
        <dbReference type="ChEBI" id="CHEBI:29035"/>
    </cofactor>
    <text evidence="10">Binds 1 divalent metal cation per subunit; can use either Mg(2+) or Mn(2+).</text>
</comment>
<sequence>MFESKFCDICGKPAREYRFGSLLCGDEACLENARSVRGGPAGHKLRVVSLGSVNPVKVRATENALTKTIGQVLISKIDVPSLVSNQPLGFEETFKGAYNRAKAAFESVNSVFGIGIEAGVIEIFEKKLDIHVCVIYDGLNYTVGTSQGFQIPNEVIKKIDEGFECSDAIFELYGFKDAGKKNGLIGYLTDDNITREGLCVEAVTMAMIPRFKGNSKIRF</sequence>
<keyword evidence="13" id="KW-1185">Reference proteome</keyword>
<dbReference type="GO" id="GO:0009117">
    <property type="term" value="P:nucleotide metabolic process"/>
    <property type="evidence" value="ECO:0007669"/>
    <property type="project" value="UniProtKB-KW"/>
</dbReference>
<dbReference type="FunFam" id="3.90.950.10:FF:000002">
    <property type="entry name" value="Inosine/xanthosine triphosphatase"/>
    <property type="match status" value="1"/>
</dbReference>
<dbReference type="AlphaFoldDB" id="A6US02"/>
<evidence type="ECO:0000256" key="3">
    <source>
        <dbReference type="ARBA" id="ARBA00022741"/>
    </source>
</evidence>
<evidence type="ECO:0000256" key="10">
    <source>
        <dbReference type="HAMAP-Rule" id="MF_00648"/>
    </source>
</evidence>
<comment type="similarity">
    <text evidence="10">Belongs to the YjjX NTPase family.</text>
</comment>
<dbReference type="Gene3D" id="3.90.950.10">
    <property type="match status" value="1"/>
</dbReference>
<dbReference type="InterPro" id="IPR029001">
    <property type="entry name" value="ITPase-like_fam"/>
</dbReference>
<evidence type="ECO:0000256" key="1">
    <source>
        <dbReference type="ARBA" id="ARBA00001936"/>
    </source>
</evidence>
<comment type="caution">
    <text evidence="10">Lacks conserved residue(s) required for the propagation of feature annotation.</text>
</comment>
<keyword evidence="3 10" id="KW-0547">Nucleotide-binding</keyword>
<evidence type="ECO:0000259" key="11">
    <source>
        <dbReference type="Pfam" id="PF01931"/>
    </source>
</evidence>
<name>A6US02_METVS</name>
<dbReference type="InterPro" id="IPR050299">
    <property type="entry name" value="YjjX_NTPase"/>
</dbReference>
<reference evidence="12" key="1">
    <citation type="submission" date="2007-06" db="EMBL/GenBank/DDBJ databases">
        <title>Complete sequence of Methanococcus vannielii SB.</title>
        <authorList>
            <consortium name="US DOE Joint Genome Institute"/>
            <person name="Copeland A."/>
            <person name="Lucas S."/>
            <person name="Lapidus A."/>
            <person name="Barry K."/>
            <person name="Glavina del Rio T."/>
            <person name="Dalin E."/>
            <person name="Tice H."/>
            <person name="Pitluck S."/>
            <person name="Chain P."/>
            <person name="Malfatti S."/>
            <person name="Shin M."/>
            <person name="Vergez L."/>
            <person name="Schmutz J."/>
            <person name="Larimer F."/>
            <person name="Land M."/>
            <person name="Hauser L."/>
            <person name="Kyrpides N."/>
            <person name="Anderson I."/>
            <person name="Sieprawska-Lupa M."/>
            <person name="Whitman W.B."/>
            <person name="Richardson P."/>
        </authorList>
    </citation>
    <scope>NUCLEOTIDE SEQUENCE [LARGE SCALE GENOMIC DNA]</scope>
    <source>
        <strain evidence="12">SB</strain>
    </source>
</reference>
<dbReference type="EC" id="3.6.1.73" evidence="10"/>
<comment type="function">
    <text evidence="10">Phosphatase that hydrolyzes non-canonical purine nucleotides such as XTP and ITP to their respective diphosphate derivatives. Probably excludes non-canonical purines from DNA/RNA precursor pool, thus preventing their incorporation into DNA/RNA and avoiding chromosomal lesions.</text>
</comment>
<dbReference type="eggNOG" id="arCOG01221">
    <property type="taxonomic scope" value="Archaea"/>
</dbReference>
<dbReference type="GO" id="GO:0103023">
    <property type="term" value="F:ITPase activity"/>
    <property type="evidence" value="ECO:0007669"/>
    <property type="project" value="UniProtKB-EC"/>
</dbReference>
<keyword evidence="7 10" id="KW-0464">Manganese</keyword>
<evidence type="ECO:0000256" key="4">
    <source>
        <dbReference type="ARBA" id="ARBA00022801"/>
    </source>
</evidence>
<evidence type="ECO:0000256" key="7">
    <source>
        <dbReference type="ARBA" id="ARBA00023211"/>
    </source>
</evidence>
<comment type="catalytic activity">
    <reaction evidence="9 10">
        <text>XTP + H2O = XDP + phosphate + H(+)</text>
        <dbReference type="Rhea" id="RHEA:28406"/>
        <dbReference type="ChEBI" id="CHEBI:15377"/>
        <dbReference type="ChEBI" id="CHEBI:15378"/>
        <dbReference type="ChEBI" id="CHEBI:43474"/>
        <dbReference type="ChEBI" id="CHEBI:59884"/>
        <dbReference type="ChEBI" id="CHEBI:61314"/>
        <dbReference type="EC" id="3.6.1.73"/>
    </reaction>
</comment>
<dbReference type="HOGENOM" id="CLU_087417_0_1_2"/>
<evidence type="ECO:0000256" key="6">
    <source>
        <dbReference type="ARBA" id="ARBA00023080"/>
    </source>
</evidence>
<evidence type="ECO:0000256" key="8">
    <source>
        <dbReference type="ARBA" id="ARBA00048174"/>
    </source>
</evidence>
<dbReference type="GO" id="GO:0046872">
    <property type="term" value="F:metal ion binding"/>
    <property type="evidence" value="ECO:0007669"/>
    <property type="project" value="UniProtKB-KW"/>
</dbReference>
<dbReference type="PANTHER" id="PTHR34699:SF2">
    <property type="entry name" value="NON-CANONICAL PURINE NTP PHOSPHATASE_PRRC1 DOMAIN-CONTAINING PROTEIN"/>
    <property type="match status" value="1"/>
</dbReference>
<dbReference type="EMBL" id="CP000742">
    <property type="protein sequence ID" value="ABR55274.1"/>
    <property type="molecule type" value="Genomic_DNA"/>
</dbReference>
<keyword evidence="6 10" id="KW-0546">Nucleotide metabolism</keyword>
<evidence type="ECO:0000313" key="12">
    <source>
        <dbReference type="EMBL" id="ABR55274.1"/>
    </source>
</evidence>
<dbReference type="InterPro" id="IPR002786">
    <property type="entry name" value="Non_canon_purine_NTPase"/>
</dbReference>
<comment type="cofactor">
    <cofactor evidence="1">
        <name>Mn(2+)</name>
        <dbReference type="ChEBI" id="CHEBI:29035"/>
    </cofactor>
</comment>
<evidence type="ECO:0000256" key="9">
    <source>
        <dbReference type="ARBA" id="ARBA00048781"/>
    </source>
</evidence>
<dbReference type="SUPFAM" id="SSF52972">
    <property type="entry name" value="ITPase-like"/>
    <property type="match status" value="1"/>
</dbReference>
<evidence type="ECO:0000256" key="5">
    <source>
        <dbReference type="ARBA" id="ARBA00022842"/>
    </source>
</evidence>
<dbReference type="GO" id="GO:0006772">
    <property type="term" value="P:thiamine metabolic process"/>
    <property type="evidence" value="ECO:0007669"/>
    <property type="project" value="TreeGrafter"/>
</dbReference>
<protein>
    <recommendedName>
        <fullName evidence="10">Probable inosine/xanthosine triphosphatase</fullName>
        <shortName evidence="10">ITPase/XTPase</shortName>
        <ecNumber evidence="10">3.6.1.73</ecNumber>
    </recommendedName>
    <alternativeName>
        <fullName evidence="10">Non-canonical purine NTP phosphatase</fullName>
    </alternativeName>
    <alternativeName>
        <fullName evidence="10">Non-standard purine NTP phosphatase</fullName>
    </alternativeName>
    <alternativeName>
        <fullName evidence="10">Nucleoside-triphosphate phosphatase</fullName>
        <shortName evidence="10">NTPase</shortName>
    </alternativeName>
</protein>
<keyword evidence="2 10" id="KW-0479">Metal-binding</keyword>
<gene>
    <name evidence="12" type="ordered locus">Mevan_1377</name>
</gene>
<comment type="catalytic activity">
    <reaction evidence="8 10">
        <text>ITP + H2O = IDP + phosphate + H(+)</text>
        <dbReference type="Rhea" id="RHEA:28330"/>
        <dbReference type="ChEBI" id="CHEBI:15377"/>
        <dbReference type="ChEBI" id="CHEBI:15378"/>
        <dbReference type="ChEBI" id="CHEBI:43474"/>
        <dbReference type="ChEBI" id="CHEBI:58280"/>
        <dbReference type="ChEBI" id="CHEBI:61402"/>
        <dbReference type="EC" id="3.6.1.73"/>
    </reaction>
</comment>
<dbReference type="Pfam" id="PF01931">
    <property type="entry name" value="NTPase_I-T"/>
    <property type="match status" value="1"/>
</dbReference>
<dbReference type="HAMAP" id="MF_00648">
    <property type="entry name" value="Non_canon_purine_NTPase_YjjX"/>
    <property type="match status" value="1"/>
</dbReference>